<evidence type="ECO:0000256" key="14">
    <source>
        <dbReference type="PIRSR" id="PIRSR000977-1"/>
    </source>
</evidence>
<dbReference type="InterPro" id="IPR036397">
    <property type="entry name" value="RNaseH_sf"/>
</dbReference>
<keyword evidence="7 13" id="KW-0378">Hydrolase</keyword>
<dbReference type="SUPFAM" id="SSF53098">
    <property type="entry name" value="Ribonuclease H-like"/>
    <property type="match status" value="1"/>
</dbReference>
<comment type="subunit">
    <text evidence="12">Monomer. Interacts with ssb (via C-terminus); this interaction stimulates the exonuclease activity by recruiting the enzyme to its substrate.</text>
</comment>
<dbReference type="InterPro" id="IPR022894">
    <property type="entry name" value="Oligoribonuclease"/>
</dbReference>
<evidence type="ECO:0000256" key="1">
    <source>
        <dbReference type="ARBA" id="ARBA00000563"/>
    </source>
</evidence>
<evidence type="ECO:0000259" key="16">
    <source>
        <dbReference type="PROSITE" id="PS51784"/>
    </source>
</evidence>
<dbReference type="InterPro" id="IPR023607">
    <property type="entry name" value="Exodeoxyribonuclease_I"/>
</dbReference>
<evidence type="ECO:0000256" key="12">
    <source>
        <dbReference type="ARBA" id="ARBA00046792"/>
    </source>
</evidence>
<dbReference type="Pfam" id="PF26016">
    <property type="entry name" value="ExoI_C"/>
    <property type="match status" value="1"/>
</dbReference>
<dbReference type="GO" id="GO:0006281">
    <property type="term" value="P:DNA repair"/>
    <property type="evidence" value="ECO:0007669"/>
    <property type="project" value="UniProtKB-KW"/>
</dbReference>
<dbReference type="PANTHER" id="PTHR11046">
    <property type="entry name" value="OLIGORIBONUCLEASE, MITOCHONDRIAL"/>
    <property type="match status" value="1"/>
</dbReference>
<reference evidence="18 19" key="1">
    <citation type="submission" date="2019-01" db="EMBL/GenBank/DDBJ databases">
        <authorList>
            <person name="Chen W.-M."/>
        </authorList>
    </citation>
    <scope>NUCLEOTIDE SEQUENCE [LARGE SCALE GENOMIC DNA]</scope>
    <source>
        <strain evidence="18 19">KYPC3</strain>
    </source>
</reference>
<comment type="caution">
    <text evidence="18">The sequence shown here is derived from an EMBL/GenBank/DDBJ whole genome shotgun (WGS) entry which is preliminary data.</text>
</comment>
<dbReference type="PANTHER" id="PTHR11046:SF11">
    <property type="entry name" value="EXODEOXYRIBONUCLEASE I"/>
    <property type="match status" value="1"/>
</dbReference>
<dbReference type="Gene3D" id="1.20.1280.70">
    <property type="entry name" value="Exonuclease ExoI, domain 3"/>
    <property type="match status" value="1"/>
</dbReference>
<dbReference type="NCBIfam" id="NF008746">
    <property type="entry name" value="PRK11779.1"/>
    <property type="match status" value="1"/>
</dbReference>
<gene>
    <name evidence="18" type="ORF">EOE67_04700</name>
</gene>
<evidence type="ECO:0000256" key="9">
    <source>
        <dbReference type="ARBA" id="ARBA00022842"/>
    </source>
</evidence>
<feature type="binding site" evidence="14">
    <location>
        <position position="12"/>
    </location>
    <ligand>
        <name>substrate</name>
    </ligand>
</feature>
<dbReference type="GO" id="GO:0000175">
    <property type="term" value="F:3'-5'-RNA exonuclease activity"/>
    <property type="evidence" value="ECO:0007669"/>
    <property type="project" value="InterPro"/>
</dbReference>
<evidence type="ECO:0000313" key="19">
    <source>
        <dbReference type="Proteomes" id="UP000283077"/>
    </source>
</evidence>
<evidence type="ECO:0000256" key="11">
    <source>
        <dbReference type="ARBA" id="ARBA00023204"/>
    </source>
</evidence>
<feature type="binding site" evidence="15">
    <location>
        <position position="10"/>
    </location>
    <ligand>
        <name>Mg(2+)</name>
        <dbReference type="ChEBI" id="CHEBI:18420"/>
        <label>1</label>
    </ligand>
</feature>
<evidence type="ECO:0000256" key="10">
    <source>
        <dbReference type="ARBA" id="ARBA00023125"/>
    </source>
</evidence>
<keyword evidence="9 15" id="KW-0460">Magnesium</keyword>
<dbReference type="Pfam" id="PF08411">
    <property type="entry name" value="ExoI_SH3"/>
    <property type="match status" value="1"/>
</dbReference>
<keyword evidence="8 13" id="KW-0269">Exonuclease</keyword>
<evidence type="ECO:0000256" key="15">
    <source>
        <dbReference type="PIRSR" id="PIRSR000977-2"/>
    </source>
</evidence>
<comment type="cofactor">
    <cofactor evidence="15">
        <name>Mg(2+)</name>
        <dbReference type="ChEBI" id="CHEBI:18420"/>
    </cofactor>
    <text evidence="15">Binds 2 Mg(2+) ions per monomer.</text>
</comment>
<dbReference type="FunFam" id="3.30.1520.20:FF:000001">
    <property type="entry name" value="Exodeoxyribonuclease I"/>
    <property type="match status" value="1"/>
</dbReference>
<evidence type="ECO:0000313" key="18">
    <source>
        <dbReference type="EMBL" id="RVU40955.1"/>
    </source>
</evidence>
<feature type="domain" description="ExoI C-terminal" evidence="17">
    <location>
        <begin position="355"/>
        <end position="475"/>
    </location>
</feature>
<evidence type="ECO:0000256" key="6">
    <source>
        <dbReference type="ARBA" id="ARBA00022763"/>
    </source>
</evidence>
<feature type="binding site" evidence="15">
    <location>
        <position position="12"/>
    </location>
    <ligand>
        <name>Mg(2+)</name>
        <dbReference type="ChEBI" id="CHEBI:18420"/>
        <label>2</label>
    </ligand>
</feature>
<dbReference type="InterPro" id="IPR012337">
    <property type="entry name" value="RNaseH-like_sf"/>
</dbReference>
<dbReference type="GO" id="GO:0046872">
    <property type="term" value="F:metal ion binding"/>
    <property type="evidence" value="ECO:0007669"/>
    <property type="project" value="UniProtKB-KW"/>
</dbReference>
<feature type="binding site" evidence="14">
    <location>
        <position position="160"/>
    </location>
    <ligand>
        <name>substrate</name>
    </ligand>
</feature>
<sequence>MLAATFYFHDYETWGADPKKDRPAQFAGLRTDLALNPLGEAQMWYCQLAADYLPHPVAALITGLTPQLCNQKGLPEVQFMQRILQEFSTAETCVVGYNNLRFDDEITRYSLWRNFLDPYGREWQQGNSRWDLIDVVRACYALRPEGIQWPQHDNGNPSFRLEDLTKANGLEHQHAHDARSDVYATIGIAKLVQQAQPKLFQYLFENRKKQQVQALIDVAGMTPLVHVSSKFPASQGCCSWIVPLAFHPTNKNAVICFNLQSDPRLLADLTIEQLNERLYRKTADLADDEPRPGLKLVHLNKCPVLANAKTLSEARAVELGIDRKACLANLEWLKQNRQLQQKVVELYQHAAEFKAETNPDYMLYQGFTSDSDKQQMQRLHQLAPEALQGNAIQFQDDRLNQLLFRFRARNYPHTLTFDEMEKWRRYCHDKLTLGLDQPALTFEDFTLALESAAESQQNDPKKMQILQALYRFVSA</sequence>
<dbReference type="InterPro" id="IPR013520">
    <property type="entry name" value="Ribonucl_H"/>
</dbReference>
<dbReference type="PIRSF" id="PIRSF000977">
    <property type="entry name" value="Exodeoxyribonuclease_I"/>
    <property type="match status" value="1"/>
</dbReference>
<dbReference type="InterPro" id="IPR034747">
    <property type="entry name" value="EXOI_SH3"/>
</dbReference>
<dbReference type="EMBL" id="SACS01000003">
    <property type="protein sequence ID" value="RVU40955.1"/>
    <property type="molecule type" value="Genomic_DNA"/>
</dbReference>
<keyword evidence="10" id="KW-0238">DNA-binding</keyword>
<dbReference type="PROSITE" id="PS51785">
    <property type="entry name" value="EXOI_C"/>
    <property type="match status" value="1"/>
</dbReference>
<keyword evidence="4 13" id="KW-0540">Nuclease</keyword>
<keyword evidence="11 13" id="KW-0234">DNA repair</keyword>
<organism evidence="18 19">
    <name type="scientific">Rheinheimera riviphila</name>
    <dbReference type="NCBI Taxonomy" id="1834037"/>
    <lineage>
        <taxon>Bacteria</taxon>
        <taxon>Pseudomonadati</taxon>
        <taxon>Pseudomonadota</taxon>
        <taxon>Gammaproteobacteria</taxon>
        <taxon>Chromatiales</taxon>
        <taxon>Chromatiaceae</taxon>
        <taxon>Rheinheimera</taxon>
    </lineage>
</organism>
<dbReference type="Pfam" id="PF00929">
    <property type="entry name" value="RNase_T"/>
    <property type="match status" value="1"/>
</dbReference>
<dbReference type="GO" id="GO:0003677">
    <property type="term" value="F:DNA binding"/>
    <property type="evidence" value="ECO:0007669"/>
    <property type="project" value="UniProtKB-KW"/>
</dbReference>
<feature type="domain" description="ExoI SH3-like" evidence="16">
    <location>
        <begin position="197"/>
        <end position="351"/>
    </location>
</feature>
<evidence type="ECO:0000256" key="8">
    <source>
        <dbReference type="ARBA" id="ARBA00022839"/>
    </source>
</evidence>
<name>A0A437R2H5_9GAMM</name>
<dbReference type="FunFam" id="3.30.420.10:FF:000033">
    <property type="entry name" value="Exodeoxyribonuclease I"/>
    <property type="match status" value="1"/>
</dbReference>
<evidence type="ECO:0000256" key="5">
    <source>
        <dbReference type="ARBA" id="ARBA00022723"/>
    </source>
</evidence>
<dbReference type="Proteomes" id="UP000283077">
    <property type="component" value="Unassembled WGS sequence"/>
</dbReference>
<evidence type="ECO:0000259" key="17">
    <source>
        <dbReference type="PROSITE" id="PS51785"/>
    </source>
</evidence>
<dbReference type="Gene3D" id="3.30.420.10">
    <property type="entry name" value="Ribonuclease H-like superfamily/Ribonuclease H"/>
    <property type="match status" value="1"/>
</dbReference>
<dbReference type="InterPro" id="IPR038649">
    <property type="entry name" value="EXOI_SH3_sf"/>
</dbReference>
<dbReference type="FunFam" id="1.20.1280.70:FF:000001">
    <property type="entry name" value="Exodeoxyribonuclease I"/>
    <property type="match status" value="1"/>
</dbReference>
<evidence type="ECO:0000256" key="2">
    <source>
        <dbReference type="ARBA" id="ARBA00012108"/>
    </source>
</evidence>
<keyword evidence="19" id="KW-1185">Reference proteome</keyword>
<dbReference type="InterPro" id="IPR013620">
    <property type="entry name" value="Exonuc_1_SH3"/>
</dbReference>
<evidence type="ECO:0000256" key="7">
    <source>
        <dbReference type="ARBA" id="ARBA00022801"/>
    </source>
</evidence>
<feature type="binding site" evidence="15">
    <location>
        <position position="181"/>
    </location>
    <ligand>
        <name>Mg(2+)</name>
        <dbReference type="ChEBI" id="CHEBI:18420"/>
        <label>2</label>
    </ligand>
</feature>
<evidence type="ECO:0000256" key="3">
    <source>
        <dbReference type="ARBA" id="ARBA00019900"/>
    </source>
</evidence>
<accession>A0A437R2H5</accession>
<evidence type="ECO:0000256" key="13">
    <source>
        <dbReference type="PIRNR" id="PIRNR000977"/>
    </source>
</evidence>
<dbReference type="GO" id="GO:0008310">
    <property type="term" value="F:single-stranded DNA 3'-5' DNA exonuclease activity"/>
    <property type="evidence" value="ECO:0007669"/>
    <property type="project" value="UniProtKB-EC"/>
</dbReference>
<dbReference type="InterPro" id="IPR058561">
    <property type="entry name" value="Exonuc_1_C"/>
</dbReference>
<dbReference type="AlphaFoldDB" id="A0A437R2H5"/>
<evidence type="ECO:0000256" key="4">
    <source>
        <dbReference type="ARBA" id="ARBA00022722"/>
    </source>
</evidence>
<keyword evidence="5 15" id="KW-0479">Metal-binding</keyword>
<dbReference type="OrthoDB" id="9763470at2"/>
<comment type="catalytic activity">
    <reaction evidence="1 13">
        <text>Exonucleolytic cleavage in the 3'- to 5'-direction to yield nucleoside 5'-phosphates.</text>
        <dbReference type="EC" id="3.1.11.1"/>
    </reaction>
</comment>
<proteinExistence type="predicted"/>
<keyword evidence="6 13" id="KW-0227">DNA damage</keyword>
<dbReference type="Gene3D" id="3.30.1520.20">
    <property type="entry name" value="Exonuclease ExoI, domain 2"/>
    <property type="match status" value="1"/>
</dbReference>
<dbReference type="Gene3D" id="1.10.287.1240">
    <property type="match status" value="1"/>
</dbReference>
<dbReference type="PROSITE" id="PS51784">
    <property type="entry name" value="EXOI_SH3"/>
    <property type="match status" value="1"/>
</dbReference>
<dbReference type="CDD" id="cd06138">
    <property type="entry name" value="ExoI_N"/>
    <property type="match status" value="1"/>
</dbReference>
<protein>
    <recommendedName>
        <fullName evidence="3 13">Exodeoxyribonuclease I</fullName>
        <ecNumber evidence="2 13">3.1.11.1</ecNumber>
    </recommendedName>
</protein>
<dbReference type="EC" id="3.1.11.1" evidence="2 13"/>